<keyword evidence="2" id="KW-1185">Reference proteome</keyword>
<evidence type="ECO:0000313" key="1">
    <source>
        <dbReference type="EMBL" id="KAI3686711.1"/>
    </source>
</evidence>
<reference evidence="1 2" key="2">
    <citation type="journal article" date="2022" name="Mol. Ecol. Resour.">
        <title>The genomes of chicory, endive, great burdock and yacon provide insights into Asteraceae paleo-polyploidization history and plant inulin production.</title>
        <authorList>
            <person name="Fan W."/>
            <person name="Wang S."/>
            <person name="Wang H."/>
            <person name="Wang A."/>
            <person name="Jiang F."/>
            <person name="Liu H."/>
            <person name="Zhao H."/>
            <person name="Xu D."/>
            <person name="Zhang Y."/>
        </authorList>
    </citation>
    <scope>NUCLEOTIDE SEQUENCE [LARGE SCALE GENOMIC DNA]</scope>
    <source>
        <strain evidence="2">cv. Yunnan</strain>
        <tissue evidence="1">Leaves</tissue>
    </source>
</reference>
<dbReference type="Proteomes" id="UP001056120">
    <property type="component" value="Linkage Group LG27"/>
</dbReference>
<proteinExistence type="predicted"/>
<name>A0ACB8YNN3_9ASTR</name>
<accession>A0ACB8YNN3</accession>
<gene>
    <name evidence="1" type="ORF">L1987_80395</name>
</gene>
<dbReference type="EMBL" id="CM042044">
    <property type="protein sequence ID" value="KAI3686711.1"/>
    <property type="molecule type" value="Genomic_DNA"/>
</dbReference>
<comment type="caution">
    <text evidence="1">The sequence shown here is derived from an EMBL/GenBank/DDBJ whole genome shotgun (WGS) entry which is preliminary data.</text>
</comment>
<reference evidence="2" key="1">
    <citation type="journal article" date="2022" name="Mol. Ecol. Resour.">
        <title>The genomes of chicory, endive, great burdock and yacon provide insights into Asteraceae palaeo-polyploidization history and plant inulin production.</title>
        <authorList>
            <person name="Fan W."/>
            <person name="Wang S."/>
            <person name="Wang H."/>
            <person name="Wang A."/>
            <person name="Jiang F."/>
            <person name="Liu H."/>
            <person name="Zhao H."/>
            <person name="Xu D."/>
            <person name="Zhang Y."/>
        </authorList>
    </citation>
    <scope>NUCLEOTIDE SEQUENCE [LARGE SCALE GENOMIC DNA]</scope>
    <source>
        <strain evidence="2">cv. Yunnan</strain>
    </source>
</reference>
<sequence>MDVKGWHFELIPFGSGRRICLGSSFALEVMQLILASIIHGFEFQHASNEQIDMTESSGLVNHKTSPLELLVAPRLLPHVYGFLA</sequence>
<organism evidence="1 2">
    <name type="scientific">Smallanthus sonchifolius</name>
    <dbReference type="NCBI Taxonomy" id="185202"/>
    <lineage>
        <taxon>Eukaryota</taxon>
        <taxon>Viridiplantae</taxon>
        <taxon>Streptophyta</taxon>
        <taxon>Embryophyta</taxon>
        <taxon>Tracheophyta</taxon>
        <taxon>Spermatophyta</taxon>
        <taxon>Magnoliopsida</taxon>
        <taxon>eudicotyledons</taxon>
        <taxon>Gunneridae</taxon>
        <taxon>Pentapetalae</taxon>
        <taxon>asterids</taxon>
        <taxon>campanulids</taxon>
        <taxon>Asterales</taxon>
        <taxon>Asteraceae</taxon>
        <taxon>Asteroideae</taxon>
        <taxon>Heliantheae alliance</taxon>
        <taxon>Millerieae</taxon>
        <taxon>Smallanthus</taxon>
    </lineage>
</organism>
<evidence type="ECO:0000313" key="2">
    <source>
        <dbReference type="Proteomes" id="UP001056120"/>
    </source>
</evidence>
<protein>
    <submittedName>
        <fullName evidence="1">Uncharacterized protein</fullName>
    </submittedName>
</protein>